<dbReference type="CDD" id="cd16344">
    <property type="entry name" value="LMWPAP"/>
    <property type="match status" value="1"/>
</dbReference>
<feature type="active site" evidence="4">
    <location>
        <position position="22"/>
    </location>
</feature>
<dbReference type="Pfam" id="PF01451">
    <property type="entry name" value="LMWPc"/>
    <property type="match status" value="1"/>
</dbReference>
<dbReference type="AlphaFoldDB" id="A0A1M6E8G3"/>
<accession>A0A1M6E8G3</accession>
<proteinExistence type="inferred from homology"/>
<dbReference type="GO" id="GO:0004725">
    <property type="term" value="F:protein tyrosine phosphatase activity"/>
    <property type="evidence" value="ECO:0007669"/>
    <property type="project" value="InterPro"/>
</dbReference>
<keyword evidence="7" id="KW-1185">Reference proteome</keyword>
<feature type="domain" description="Phosphotyrosine protein phosphatase I" evidence="5">
    <location>
        <begin position="10"/>
        <end position="158"/>
    </location>
</feature>
<evidence type="ECO:0000259" key="5">
    <source>
        <dbReference type="SMART" id="SM00226"/>
    </source>
</evidence>
<dbReference type="SMART" id="SM00226">
    <property type="entry name" value="LMWPc"/>
    <property type="match status" value="1"/>
</dbReference>
<dbReference type="SUPFAM" id="SSF52788">
    <property type="entry name" value="Phosphotyrosine protein phosphatases I"/>
    <property type="match status" value="1"/>
</dbReference>
<comment type="similarity">
    <text evidence="1">Belongs to the low molecular weight phosphotyrosine protein phosphatase family.</text>
</comment>
<evidence type="ECO:0000256" key="2">
    <source>
        <dbReference type="ARBA" id="ARBA00022801"/>
    </source>
</evidence>
<organism evidence="6 7">
    <name type="scientific">Thermoclostridium caenicola</name>
    <dbReference type="NCBI Taxonomy" id="659425"/>
    <lineage>
        <taxon>Bacteria</taxon>
        <taxon>Bacillati</taxon>
        <taxon>Bacillota</taxon>
        <taxon>Clostridia</taxon>
        <taxon>Eubacteriales</taxon>
        <taxon>Oscillospiraceae</taxon>
        <taxon>Thermoclostridium</taxon>
    </lineage>
</organism>
<evidence type="ECO:0000256" key="3">
    <source>
        <dbReference type="ARBA" id="ARBA00022912"/>
    </source>
</evidence>
<feature type="active site" description="Proton donor" evidence="4">
    <location>
        <position position="132"/>
    </location>
</feature>
<evidence type="ECO:0000313" key="7">
    <source>
        <dbReference type="Proteomes" id="UP000324781"/>
    </source>
</evidence>
<reference evidence="6 7" key="1">
    <citation type="submission" date="2016-11" db="EMBL/GenBank/DDBJ databases">
        <authorList>
            <person name="Varghese N."/>
            <person name="Submissions S."/>
        </authorList>
    </citation>
    <scope>NUCLEOTIDE SEQUENCE [LARGE SCALE GENOMIC DNA]</scope>
    <source>
        <strain evidence="6 7">DSM 19027</strain>
    </source>
</reference>
<dbReference type="PRINTS" id="PR00719">
    <property type="entry name" value="LMWPTPASE"/>
</dbReference>
<evidence type="ECO:0000313" key="6">
    <source>
        <dbReference type="EMBL" id="SHI81578.1"/>
    </source>
</evidence>
<evidence type="ECO:0000256" key="4">
    <source>
        <dbReference type="PIRSR" id="PIRSR617867-1"/>
    </source>
</evidence>
<name>A0A1M6E8G3_9FIRM</name>
<dbReference type="PANTHER" id="PTHR11717:SF31">
    <property type="entry name" value="LOW MOLECULAR WEIGHT PROTEIN-TYROSINE-PHOSPHATASE ETP-RELATED"/>
    <property type="match status" value="1"/>
</dbReference>
<keyword evidence="3" id="KW-0904">Protein phosphatase</keyword>
<keyword evidence="2" id="KW-0378">Hydrolase</keyword>
<sequence>MMNERMDPMRKILFVCTGNTCRSVMAEALFNHLLDQRNRKDIVVSSAGIYAFENDPASHEAIEVLKNEYGLDITSHRARVLDIDDIRSAWLILTMTEEHRRMILDVWPEAADKVFTIKDYAEIRDTGSGISDPFGGDYEVYRQCASEIENALMHIADKIFDNKD</sequence>
<dbReference type="PANTHER" id="PTHR11717">
    <property type="entry name" value="LOW MOLECULAR WEIGHT PROTEIN TYROSINE PHOSPHATASE"/>
    <property type="match status" value="1"/>
</dbReference>
<dbReference type="InterPro" id="IPR023485">
    <property type="entry name" value="Ptyr_pPase"/>
</dbReference>
<protein>
    <submittedName>
        <fullName evidence="6">Protein-tyrosine phosphatase</fullName>
    </submittedName>
</protein>
<dbReference type="Proteomes" id="UP000324781">
    <property type="component" value="Unassembled WGS sequence"/>
</dbReference>
<gene>
    <name evidence="6" type="ORF">SAMN05444373_101110</name>
</gene>
<dbReference type="InterPro" id="IPR050438">
    <property type="entry name" value="LMW_PTPase"/>
</dbReference>
<dbReference type="EMBL" id="FQZP01000011">
    <property type="protein sequence ID" value="SHI81578.1"/>
    <property type="molecule type" value="Genomic_DNA"/>
</dbReference>
<dbReference type="InterPro" id="IPR036196">
    <property type="entry name" value="Ptyr_pPase_sf"/>
</dbReference>
<dbReference type="Gene3D" id="3.40.50.2300">
    <property type="match status" value="1"/>
</dbReference>
<dbReference type="InterPro" id="IPR017867">
    <property type="entry name" value="Tyr_phospatase_low_mol_wt"/>
</dbReference>
<feature type="active site" description="Nucleophile" evidence="4">
    <location>
        <position position="16"/>
    </location>
</feature>
<evidence type="ECO:0000256" key="1">
    <source>
        <dbReference type="ARBA" id="ARBA00011063"/>
    </source>
</evidence>